<dbReference type="Gene3D" id="3.40.1580.10">
    <property type="entry name" value="SMI1/KNR4-like"/>
    <property type="match status" value="1"/>
</dbReference>
<name>A0A433MHU7_9BURK</name>
<dbReference type="SMART" id="SM00860">
    <property type="entry name" value="SMI1_KNR4"/>
    <property type="match status" value="1"/>
</dbReference>
<proteinExistence type="predicted"/>
<accession>A0A433MHU7</accession>
<dbReference type="EMBL" id="RXFT01000003">
    <property type="protein sequence ID" value="RUR67498.1"/>
    <property type="molecule type" value="Genomic_DNA"/>
</dbReference>
<dbReference type="AlphaFoldDB" id="A0A433MHU7"/>
<dbReference type="SUPFAM" id="SSF160631">
    <property type="entry name" value="SMI1/KNR4-like"/>
    <property type="match status" value="1"/>
</dbReference>
<protein>
    <submittedName>
        <fullName evidence="2">SMI1/KNR4 family protein</fullName>
    </submittedName>
</protein>
<dbReference type="RefSeq" id="WP_126021640.1">
    <property type="nucleotide sequence ID" value="NZ_RXFT01000003.1"/>
</dbReference>
<dbReference type="Pfam" id="PF09346">
    <property type="entry name" value="SMI1_KNR4"/>
    <property type="match status" value="1"/>
</dbReference>
<feature type="domain" description="Knr4/Smi1-like" evidence="1">
    <location>
        <begin position="42"/>
        <end position="177"/>
    </location>
</feature>
<reference evidence="2 3" key="1">
    <citation type="submission" date="2018-12" db="EMBL/GenBank/DDBJ databases">
        <title>The genome sequences of Variovorax guangxiensis DSM 27352.</title>
        <authorList>
            <person name="Gao J."/>
            <person name="Sun J."/>
        </authorList>
    </citation>
    <scope>NUCLEOTIDE SEQUENCE [LARGE SCALE GENOMIC DNA]</scope>
    <source>
        <strain evidence="2 3">DSM 27352</strain>
    </source>
</reference>
<dbReference type="OrthoDB" id="9153086at2"/>
<evidence type="ECO:0000313" key="2">
    <source>
        <dbReference type="EMBL" id="RUR67498.1"/>
    </source>
</evidence>
<comment type="caution">
    <text evidence="2">The sequence shown here is derived from an EMBL/GenBank/DDBJ whole genome shotgun (WGS) entry which is preliminary data.</text>
</comment>
<sequence>MNNLKFRKLGLSEVEIEAQARAGSRLDRRTSKAYRSMYETGNPTDEDIKELENVVGAVPEDYKAFLKSHNGGIPSATLLKTRSNERVINSLLALKAPLGFGDSIGARMKVYDGRVPEKTFPIASAGGGDLVLLNTASGNLGEILYWDHNFESDEDDASDYFDNTEVVAASFSEFLNKLTLDVG</sequence>
<organism evidence="2 3">
    <name type="scientific">Variovorax guangxiensis</name>
    <dbReference type="NCBI Taxonomy" id="1775474"/>
    <lineage>
        <taxon>Bacteria</taxon>
        <taxon>Pseudomonadati</taxon>
        <taxon>Pseudomonadota</taxon>
        <taxon>Betaproteobacteria</taxon>
        <taxon>Burkholderiales</taxon>
        <taxon>Comamonadaceae</taxon>
        <taxon>Variovorax</taxon>
    </lineage>
</organism>
<dbReference type="InterPro" id="IPR018958">
    <property type="entry name" value="Knr4/Smi1-like_dom"/>
</dbReference>
<evidence type="ECO:0000259" key="1">
    <source>
        <dbReference type="SMART" id="SM00860"/>
    </source>
</evidence>
<gene>
    <name evidence="2" type="ORF">EJP67_10535</name>
</gene>
<evidence type="ECO:0000313" key="3">
    <source>
        <dbReference type="Proteomes" id="UP000281118"/>
    </source>
</evidence>
<dbReference type="Proteomes" id="UP000281118">
    <property type="component" value="Unassembled WGS sequence"/>
</dbReference>
<dbReference type="InterPro" id="IPR037883">
    <property type="entry name" value="Knr4/Smi1-like_sf"/>
</dbReference>